<dbReference type="Proteomes" id="UP000504844">
    <property type="component" value="Chromosome"/>
</dbReference>
<feature type="region of interest" description="Disordered" evidence="1">
    <location>
        <begin position="25"/>
        <end position="46"/>
    </location>
</feature>
<dbReference type="PROSITE" id="PS51257">
    <property type="entry name" value="PROKAR_LIPOPROTEIN"/>
    <property type="match status" value="1"/>
</dbReference>
<organism evidence="3 4">
    <name type="scientific">Deefgea piscis</name>
    <dbReference type="NCBI Taxonomy" id="2739061"/>
    <lineage>
        <taxon>Bacteria</taxon>
        <taxon>Pseudomonadati</taxon>
        <taxon>Pseudomonadota</taxon>
        <taxon>Betaproteobacteria</taxon>
        <taxon>Neisseriales</taxon>
        <taxon>Chitinibacteraceae</taxon>
        <taxon>Deefgea</taxon>
    </lineage>
</organism>
<evidence type="ECO:0008006" key="5">
    <source>
        <dbReference type="Google" id="ProtNLM"/>
    </source>
</evidence>
<evidence type="ECO:0000256" key="1">
    <source>
        <dbReference type="SAM" id="MobiDB-lite"/>
    </source>
</evidence>
<proteinExistence type="predicted"/>
<reference evidence="3 4" key="1">
    <citation type="submission" date="2020-05" db="EMBL/GenBank/DDBJ databases">
        <title>Complete genome sequence of Deefgea sp. D17.</title>
        <authorList>
            <person name="Bae J.-W."/>
            <person name="Han J.E."/>
        </authorList>
    </citation>
    <scope>NUCLEOTIDE SEQUENCE [LARGE SCALE GENOMIC DNA]</scope>
    <source>
        <strain evidence="3 4">D17</strain>
    </source>
</reference>
<keyword evidence="2" id="KW-0732">Signal</keyword>
<feature type="chain" id="PRO_5026952230" description="Lipoprotein" evidence="2">
    <location>
        <begin position="21"/>
        <end position="172"/>
    </location>
</feature>
<name>A0A6M8SUD0_9NEIS</name>
<protein>
    <recommendedName>
        <fullName evidence="5">Lipoprotein</fullName>
    </recommendedName>
</protein>
<feature type="signal peptide" evidence="2">
    <location>
        <begin position="1"/>
        <end position="20"/>
    </location>
</feature>
<gene>
    <name evidence="3" type="ORF">HQN60_13915</name>
</gene>
<dbReference type="KEGG" id="dee:HQN60_13915"/>
<evidence type="ECO:0000313" key="4">
    <source>
        <dbReference type="Proteomes" id="UP000504844"/>
    </source>
</evidence>
<evidence type="ECO:0000256" key="2">
    <source>
        <dbReference type="SAM" id="SignalP"/>
    </source>
</evidence>
<keyword evidence="4" id="KW-1185">Reference proteome</keyword>
<evidence type="ECO:0000313" key="3">
    <source>
        <dbReference type="EMBL" id="QKJ67724.1"/>
    </source>
</evidence>
<sequence length="172" mass="17614">MQKSSFICSISLLLTLAACGGGGGGGGTASPTPVAPASPTATPIPSQSAYQSLSDVKVGSNMRWQLSSRKNLSLSVKYSNNSLATGVVIKLFTYTTTDPHASQAPASVTSSPSEAVALALIDTVLTDSNGQATWEVELANSQTSVLAIISDGTQTQTQIIQLDQTGPINLTL</sequence>
<accession>A0A6M8SUD0</accession>
<dbReference type="RefSeq" id="WP_173534225.1">
    <property type="nucleotide sequence ID" value="NZ_CP054143.1"/>
</dbReference>
<dbReference type="AlphaFoldDB" id="A0A6M8SUD0"/>
<dbReference type="EMBL" id="CP054143">
    <property type="protein sequence ID" value="QKJ67724.1"/>
    <property type="molecule type" value="Genomic_DNA"/>
</dbReference>
<feature type="compositionally biased region" description="Low complexity" evidence="1">
    <location>
        <begin position="29"/>
        <end position="46"/>
    </location>
</feature>